<dbReference type="GO" id="GO:0008270">
    <property type="term" value="F:zinc ion binding"/>
    <property type="evidence" value="ECO:0007669"/>
    <property type="project" value="UniProtKB-KW"/>
</dbReference>
<dbReference type="AlphaFoldDB" id="A0A5C3NRI8"/>
<dbReference type="PANTHER" id="PTHR10237">
    <property type="entry name" value="DEFORMED EPIDERMAL AUTOREGULATORY FACTOR 1 HOMOLOG SUPPRESSIN"/>
    <property type="match status" value="1"/>
</dbReference>
<feature type="domain" description="MYND-type" evidence="5">
    <location>
        <begin position="254"/>
        <end position="290"/>
    </location>
</feature>
<evidence type="ECO:0000256" key="1">
    <source>
        <dbReference type="ARBA" id="ARBA00022723"/>
    </source>
</evidence>
<protein>
    <recommendedName>
        <fullName evidence="5">MYND-type domain-containing protein</fullName>
    </recommendedName>
</protein>
<proteinExistence type="predicted"/>
<dbReference type="PANTHER" id="PTHR10237:SF14">
    <property type="entry name" value="MYND-TYPE DOMAIN-CONTAINING PROTEIN"/>
    <property type="match status" value="1"/>
</dbReference>
<dbReference type="InParanoid" id="A0A5C3NRI8"/>
<sequence length="433" mass="49288">MDRITRTETLQVLRSMRVEIPEDTKLSDENLEKRLRDALNAAQQKERLSSPLDFDTLAPWPVPREGVADSNAKSVLAAVTRGNLAEAALNHARNSRTPELYIDPFIDLRQTVMSIANLIDQGIKWCIVQDNQREQWVINLRFASILEVDKRTPAIVVLYRAFERSTAVEGMRWVHAQSETNSAPSRRGVLLDIKATPLEQKLLMMLLKMNRRLVPTNFKVDRHATETAYEVSVLLPLGPLDLAAMTKLSHNLGCAVCGERATSRCAQCQSVSYCGAACQRANWPQHKLDCRQLKGGRWHTLPVHNGLQGMDNIYMTTVNRFHNDFDAASRVRKIDPNAVPPNVWGDRVFIVKLQVGVVPGQYPYMMIYDRKRSFEVFLRSEEDVELFSTFVGEMRGERGGHGGIKMYRWARRTGDWELSVCLDRVPPQTDTNW</sequence>
<evidence type="ECO:0000256" key="3">
    <source>
        <dbReference type="ARBA" id="ARBA00022833"/>
    </source>
</evidence>
<keyword evidence="1" id="KW-0479">Metal-binding</keyword>
<dbReference type="GO" id="GO:0000981">
    <property type="term" value="F:DNA-binding transcription factor activity, RNA polymerase II-specific"/>
    <property type="evidence" value="ECO:0007669"/>
    <property type="project" value="TreeGrafter"/>
</dbReference>
<evidence type="ECO:0000259" key="5">
    <source>
        <dbReference type="PROSITE" id="PS50865"/>
    </source>
</evidence>
<dbReference type="PROSITE" id="PS50865">
    <property type="entry name" value="ZF_MYND_2"/>
    <property type="match status" value="1"/>
</dbReference>
<dbReference type="SUPFAM" id="SSF144232">
    <property type="entry name" value="HIT/MYND zinc finger-like"/>
    <property type="match status" value="1"/>
</dbReference>
<name>A0A5C3NRI8_9APHY</name>
<accession>A0A5C3NRI8</accession>
<dbReference type="EMBL" id="ML211829">
    <property type="protein sequence ID" value="TFK80176.1"/>
    <property type="molecule type" value="Genomic_DNA"/>
</dbReference>
<evidence type="ECO:0000313" key="6">
    <source>
        <dbReference type="EMBL" id="TFK80176.1"/>
    </source>
</evidence>
<evidence type="ECO:0000256" key="2">
    <source>
        <dbReference type="ARBA" id="ARBA00022771"/>
    </source>
</evidence>
<dbReference type="STRING" id="1314778.A0A5C3NRI8"/>
<dbReference type="GO" id="GO:0005634">
    <property type="term" value="C:nucleus"/>
    <property type="evidence" value="ECO:0007669"/>
    <property type="project" value="TreeGrafter"/>
</dbReference>
<dbReference type="Pfam" id="PF01753">
    <property type="entry name" value="zf-MYND"/>
    <property type="match status" value="1"/>
</dbReference>
<keyword evidence="2 4" id="KW-0863">Zinc-finger</keyword>
<keyword evidence="3" id="KW-0862">Zinc</keyword>
<organism evidence="6 7">
    <name type="scientific">Polyporus arcularius HHB13444</name>
    <dbReference type="NCBI Taxonomy" id="1314778"/>
    <lineage>
        <taxon>Eukaryota</taxon>
        <taxon>Fungi</taxon>
        <taxon>Dikarya</taxon>
        <taxon>Basidiomycota</taxon>
        <taxon>Agaricomycotina</taxon>
        <taxon>Agaricomycetes</taxon>
        <taxon>Polyporales</taxon>
        <taxon>Polyporaceae</taxon>
        <taxon>Polyporus</taxon>
    </lineage>
</organism>
<evidence type="ECO:0000256" key="4">
    <source>
        <dbReference type="PROSITE-ProRule" id="PRU00134"/>
    </source>
</evidence>
<dbReference type="InterPro" id="IPR002893">
    <property type="entry name" value="Znf_MYND"/>
</dbReference>
<evidence type="ECO:0000313" key="7">
    <source>
        <dbReference type="Proteomes" id="UP000308197"/>
    </source>
</evidence>
<keyword evidence="7" id="KW-1185">Reference proteome</keyword>
<gene>
    <name evidence="6" type="ORF">K466DRAFT_667795</name>
</gene>
<dbReference type="InterPro" id="IPR024119">
    <property type="entry name" value="TF_DEAF-1"/>
</dbReference>
<reference evidence="6 7" key="1">
    <citation type="journal article" date="2019" name="Nat. Ecol. Evol.">
        <title>Megaphylogeny resolves global patterns of mushroom evolution.</title>
        <authorList>
            <person name="Varga T."/>
            <person name="Krizsan K."/>
            <person name="Foldi C."/>
            <person name="Dima B."/>
            <person name="Sanchez-Garcia M."/>
            <person name="Sanchez-Ramirez S."/>
            <person name="Szollosi G.J."/>
            <person name="Szarkandi J.G."/>
            <person name="Papp V."/>
            <person name="Albert L."/>
            <person name="Andreopoulos W."/>
            <person name="Angelini C."/>
            <person name="Antonin V."/>
            <person name="Barry K.W."/>
            <person name="Bougher N.L."/>
            <person name="Buchanan P."/>
            <person name="Buyck B."/>
            <person name="Bense V."/>
            <person name="Catcheside P."/>
            <person name="Chovatia M."/>
            <person name="Cooper J."/>
            <person name="Damon W."/>
            <person name="Desjardin D."/>
            <person name="Finy P."/>
            <person name="Geml J."/>
            <person name="Haridas S."/>
            <person name="Hughes K."/>
            <person name="Justo A."/>
            <person name="Karasinski D."/>
            <person name="Kautmanova I."/>
            <person name="Kiss B."/>
            <person name="Kocsube S."/>
            <person name="Kotiranta H."/>
            <person name="LaButti K.M."/>
            <person name="Lechner B.E."/>
            <person name="Liimatainen K."/>
            <person name="Lipzen A."/>
            <person name="Lukacs Z."/>
            <person name="Mihaltcheva S."/>
            <person name="Morgado L.N."/>
            <person name="Niskanen T."/>
            <person name="Noordeloos M.E."/>
            <person name="Ohm R.A."/>
            <person name="Ortiz-Santana B."/>
            <person name="Ovrebo C."/>
            <person name="Racz N."/>
            <person name="Riley R."/>
            <person name="Savchenko A."/>
            <person name="Shiryaev A."/>
            <person name="Soop K."/>
            <person name="Spirin V."/>
            <person name="Szebenyi C."/>
            <person name="Tomsovsky M."/>
            <person name="Tulloss R.E."/>
            <person name="Uehling J."/>
            <person name="Grigoriev I.V."/>
            <person name="Vagvolgyi C."/>
            <person name="Papp T."/>
            <person name="Martin F.M."/>
            <person name="Miettinen O."/>
            <person name="Hibbett D.S."/>
            <person name="Nagy L.G."/>
        </authorList>
    </citation>
    <scope>NUCLEOTIDE SEQUENCE [LARGE SCALE GENOMIC DNA]</scope>
    <source>
        <strain evidence="6 7">HHB13444</strain>
    </source>
</reference>
<dbReference type="Proteomes" id="UP000308197">
    <property type="component" value="Unassembled WGS sequence"/>
</dbReference>
<dbReference type="Gene3D" id="6.10.140.2220">
    <property type="match status" value="1"/>
</dbReference>